<comment type="similarity">
    <text evidence="1">Belongs to the TEL2 family.</text>
</comment>
<name>A0A9P6AAQ4_PLEER</name>
<dbReference type="InterPro" id="IPR051970">
    <property type="entry name" value="TEL2_Regulation"/>
</dbReference>
<accession>A0A9P6AAQ4</accession>
<feature type="domain" description="Telomere length regulation protein conserved" evidence="3">
    <location>
        <begin position="589"/>
        <end position="709"/>
    </location>
</feature>
<reference evidence="4" key="1">
    <citation type="submission" date="2020-11" db="EMBL/GenBank/DDBJ databases">
        <authorList>
            <consortium name="DOE Joint Genome Institute"/>
            <person name="Ahrendt S."/>
            <person name="Riley R."/>
            <person name="Andreopoulos W."/>
            <person name="Labutti K."/>
            <person name="Pangilinan J."/>
            <person name="Ruiz-Duenas F.J."/>
            <person name="Barrasa J.M."/>
            <person name="Sanchez-Garcia M."/>
            <person name="Camarero S."/>
            <person name="Miyauchi S."/>
            <person name="Serrano A."/>
            <person name="Linde D."/>
            <person name="Babiker R."/>
            <person name="Drula E."/>
            <person name="Ayuso-Fernandez I."/>
            <person name="Pacheco R."/>
            <person name="Padilla G."/>
            <person name="Ferreira P."/>
            <person name="Barriuso J."/>
            <person name="Kellner H."/>
            <person name="Castanera R."/>
            <person name="Alfaro M."/>
            <person name="Ramirez L."/>
            <person name="Pisabarro A.G."/>
            <person name="Kuo A."/>
            <person name="Tritt A."/>
            <person name="Lipzen A."/>
            <person name="He G."/>
            <person name="Yan M."/>
            <person name="Ng V."/>
            <person name="Cullen D."/>
            <person name="Martin F."/>
            <person name="Rosso M.-N."/>
            <person name="Henrissat B."/>
            <person name="Hibbett D."/>
            <person name="Martinez A.T."/>
            <person name="Grigoriev I.V."/>
        </authorList>
    </citation>
    <scope>NUCLEOTIDE SEQUENCE</scope>
    <source>
        <strain evidence="4">ATCC 90797</strain>
    </source>
</reference>
<dbReference type="GO" id="GO:0005829">
    <property type="term" value="C:cytosol"/>
    <property type="evidence" value="ECO:0007669"/>
    <property type="project" value="TreeGrafter"/>
</dbReference>
<dbReference type="GO" id="GO:0042162">
    <property type="term" value="F:telomeric DNA binding"/>
    <property type="evidence" value="ECO:0007669"/>
    <property type="project" value="TreeGrafter"/>
</dbReference>
<feature type="compositionally biased region" description="Acidic residues" evidence="2">
    <location>
        <begin position="914"/>
        <end position="923"/>
    </location>
</feature>
<dbReference type="AlphaFoldDB" id="A0A9P6AAQ4"/>
<dbReference type="Pfam" id="PF10193">
    <property type="entry name" value="Telomere_reg-2"/>
    <property type="match status" value="1"/>
</dbReference>
<evidence type="ECO:0000259" key="3">
    <source>
        <dbReference type="Pfam" id="PF10193"/>
    </source>
</evidence>
<feature type="region of interest" description="Disordered" evidence="2">
    <location>
        <begin position="911"/>
        <end position="939"/>
    </location>
</feature>
<dbReference type="GO" id="GO:0051083">
    <property type="term" value="P:'de novo' cotranslational protein folding"/>
    <property type="evidence" value="ECO:0007669"/>
    <property type="project" value="TreeGrafter"/>
</dbReference>
<evidence type="ECO:0000313" key="4">
    <source>
        <dbReference type="EMBL" id="KAF9500356.1"/>
    </source>
</evidence>
<sequence length="1033" mass="113096">MAPDELASNGLDQVRDIIQRLQAPIPDLPTLLALLGAPLAALGLLPPRFRGHNQNALPDGAFKLGRHIPPIQEAILLKVAPTWEQELRENDALLLADQYFCPDSFWCATDEAGDIALLAYSTLLSTPLTICSLRLLSRLTREYPVDRLFQAVFARKGSQSALFTQRECQKRSIQWEDCVQNIVSVPAKVANAALANKIAIPELLEHGAYLNNLCIRCEQLICSLSTAPPNSDIVSAIAYLLGKLVKVGVFPPTRPTSRSQPSFFLSTLSSIRGNLRALNDTQYATLWHEILDQLPSISTTQSILTSLFSSLSIGFDSDPGVAPNARIKAEASLLLGVVGHLGEARGELWDSITSIILNRGWTEWHARILVCWVAGAQADNVDDATIGAWLSAVVDVWSSPDHIKYSLLSQHQYLTSLLLFTISYLPPSSPRLSSIGLSPTFISGVGTYIGHNDQAVRLCGMLAAEVVAHRTGRDLAFGNWDSEGPGKVWARNLRHKLQFRDIDALLDEDDVDIDVPTSAEQAQVQVTEGHPTREPTIVLATESGYDSDDSLIGYQSEASSRSASPTPSELAEIEKEPTLNVGVKKVARPVYLAQLGELLRSQAGPQGKDDPHHADKIEMALNCAEELIRRKRNYGTELEENVVNLVYALITLQDNYDLDDFESKRQAALNALVGCCPQKAAPCIIEQFFINQYSINQRYVMLNAIAIGARELASLPIPPSASSVPADRPSFPSKLLPAHLHTKYLTAGDTNRIQQITDSLSRVAIDKSKSDDGDKVPGIARERRLRINQSSKITAIEPSKKNNQFPWQNAPPVKDTTFTEVAAEYFIIPFLNRFWLFIRDEQTREERTAHLSGRARYHGAGTGLILNPIVLSHFLSTMTVLVHAAQNAPEWLAIIAPEALEFALTVGTRPISLPDDDDDDDEHTTETGQSPEESARNKEASVLSASLELALIVLDGAKEVDDGRSLGLEHTALLIGTGEWAGTLFARLESGIKAEGGGGAQDMKLRWAAAGVLLKVDEITSKWRRSMIDSANI</sequence>
<dbReference type="PANTHER" id="PTHR15830">
    <property type="entry name" value="TELOMERE LENGTH REGULATION PROTEIN TEL2 FAMILY MEMBER"/>
    <property type="match status" value="1"/>
</dbReference>
<organism evidence="4 5">
    <name type="scientific">Pleurotus eryngii</name>
    <name type="common">Boletus of the steppes</name>
    <dbReference type="NCBI Taxonomy" id="5323"/>
    <lineage>
        <taxon>Eukaryota</taxon>
        <taxon>Fungi</taxon>
        <taxon>Dikarya</taxon>
        <taxon>Basidiomycota</taxon>
        <taxon>Agaricomycotina</taxon>
        <taxon>Agaricomycetes</taxon>
        <taxon>Agaricomycetidae</taxon>
        <taxon>Agaricales</taxon>
        <taxon>Pleurotineae</taxon>
        <taxon>Pleurotaceae</taxon>
        <taxon>Pleurotus</taxon>
    </lineage>
</organism>
<dbReference type="PANTHER" id="PTHR15830:SF10">
    <property type="entry name" value="TELOMERE LENGTH REGULATION PROTEIN TEL2 HOMOLOG"/>
    <property type="match status" value="1"/>
</dbReference>
<dbReference type="OrthoDB" id="10254187at2759"/>
<protein>
    <recommendedName>
        <fullName evidence="3">Telomere length regulation protein conserved domain-containing protein</fullName>
    </recommendedName>
</protein>
<evidence type="ECO:0000256" key="1">
    <source>
        <dbReference type="ARBA" id="ARBA00006133"/>
    </source>
</evidence>
<dbReference type="EMBL" id="MU154527">
    <property type="protein sequence ID" value="KAF9500356.1"/>
    <property type="molecule type" value="Genomic_DNA"/>
</dbReference>
<dbReference type="GO" id="GO:0051879">
    <property type="term" value="F:Hsp90 protein binding"/>
    <property type="evidence" value="ECO:0007669"/>
    <property type="project" value="TreeGrafter"/>
</dbReference>
<comment type="caution">
    <text evidence="4">The sequence shown here is derived from an EMBL/GenBank/DDBJ whole genome shotgun (WGS) entry which is preliminary data.</text>
</comment>
<dbReference type="InterPro" id="IPR019337">
    <property type="entry name" value="Telomere_length_regulation_dom"/>
</dbReference>
<keyword evidence="5" id="KW-1185">Reference proteome</keyword>
<dbReference type="InterPro" id="IPR038528">
    <property type="entry name" value="TEL2_C_sf"/>
</dbReference>
<feature type="region of interest" description="Disordered" evidence="2">
    <location>
        <begin position="550"/>
        <end position="571"/>
    </location>
</feature>
<feature type="compositionally biased region" description="Polar residues" evidence="2">
    <location>
        <begin position="556"/>
        <end position="567"/>
    </location>
</feature>
<evidence type="ECO:0000256" key="2">
    <source>
        <dbReference type="SAM" id="MobiDB-lite"/>
    </source>
</evidence>
<dbReference type="Gene3D" id="1.25.40.720">
    <property type="entry name" value="Telomere length regulation protein 2, C-terminal domain"/>
    <property type="match status" value="1"/>
</dbReference>
<dbReference type="Proteomes" id="UP000807025">
    <property type="component" value="Unassembled WGS sequence"/>
</dbReference>
<gene>
    <name evidence="4" type="ORF">BDN71DRAFT_1440376</name>
</gene>
<evidence type="ECO:0000313" key="5">
    <source>
        <dbReference type="Proteomes" id="UP000807025"/>
    </source>
</evidence>
<proteinExistence type="inferred from homology"/>